<evidence type="ECO:0000259" key="1">
    <source>
        <dbReference type="Pfam" id="PF09361"/>
    </source>
</evidence>
<sequence length="183" mass="19360">MMTTNEQLNKLSFGALDFAFRMAQISLDSTEKFAKLSLELSKQSLEDNVKLARELGDVKEPQQAVSSLNQLAARNLEQAVANSRNVYDIVSQTQAELGKLAEDNFNELNKSVIGNLEALTKNAPAGSETLVNTLKSGLAASTAALHTLTKAGQQVAEFADSSVKAATSATADAVKSAAKRTAG</sequence>
<dbReference type="NCBIfam" id="TIGR01841">
    <property type="entry name" value="phasin"/>
    <property type="match status" value="1"/>
</dbReference>
<accession>A0ABV1M2G9</accession>
<gene>
    <name evidence="2" type="ORF">ABNW52_07145</name>
</gene>
<keyword evidence="3" id="KW-1185">Reference proteome</keyword>
<organism evidence="2 3">
    <name type="scientific">Vogesella oryzagri</name>
    <dbReference type="NCBI Taxonomy" id="3160864"/>
    <lineage>
        <taxon>Bacteria</taxon>
        <taxon>Pseudomonadati</taxon>
        <taxon>Pseudomonadota</taxon>
        <taxon>Betaproteobacteria</taxon>
        <taxon>Neisseriales</taxon>
        <taxon>Chromobacteriaceae</taxon>
        <taxon>Vogesella</taxon>
    </lineage>
</organism>
<dbReference type="Pfam" id="PF09361">
    <property type="entry name" value="Phasin_2"/>
    <property type="match status" value="1"/>
</dbReference>
<comment type="caution">
    <text evidence="2">The sequence shown here is derived from an EMBL/GenBank/DDBJ whole genome shotgun (WGS) entry which is preliminary data.</text>
</comment>
<reference evidence="2" key="1">
    <citation type="submission" date="2024-06" db="EMBL/GenBank/DDBJ databases">
        <title>Genome sequence of Vogesella sp. MAHUQ-64.</title>
        <authorList>
            <person name="Huq M.A."/>
        </authorList>
    </citation>
    <scope>NUCLEOTIDE SEQUENCE</scope>
    <source>
        <strain evidence="2">MAHUQ-64</strain>
    </source>
</reference>
<dbReference type="InterPro" id="IPR010127">
    <property type="entry name" value="Phasin_subfam-1"/>
</dbReference>
<protein>
    <submittedName>
        <fullName evidence="2">Phasin family protein</fullName>
    </submittedName>
</protein>
<dbReference type="Proteomes" id="UP001433638">
    <property type="component" value="Unassembled WGS sequence"/>
</dbReference>
<feature type="domain" description="Phasin" evidence="1">
    <location>
        <begin position="6"/>
        <end position="105"/>
    </location>
</feature>
<name>A0ABV1M2G9_9NEIS</name>
<dbReference type="RefSeq" id="WP_349585837.1">
    <property type="nucleotide sequence ID" value="NZ_JBEFLD010000003.1"/>
</dbReference>
<dbReference type="EMBL" id="JBEFLD010000003">
    <property type="protein sequence ID" value="MEQ6290387.1"/>
    <property type="molecule type" value="Genomic_DNA"/>
</dbReference>
<evidence type="ECO:0000313" key="2">
    <source>
        <dbReference type="EMBL" id="MEQ6290387.1"/>
    </source>
</evidence>
<evidence type="ECO:0000313" key="3">
    <source>
        <dbReference type="Proteomes" id="UP001433638"/>
    </source>
</evidence>
<proteinExistence type="predicted"/>
<dbReference type="InterPro" id="IPR018968">
    <property type="entry name" value="Phasin"/>
</dbReference>